<reference evidence="2 3" key="1">
    <citation type="submission" date="2020-08" db="EMBL/GenBank/DDBJ databases">
        <title>Genomic Encyclopedia of Type Strains, Phase IV (KMG-IV): sequencing the most valuable type-strain genomes for metagenomic binning, comparative biology and taxonomic classification.</title>
        <authorList>
            <person name="Goeker M."/>
        </authorList>
    </citation>
    <scope>NUCLEOTIDE SEQUENCE [LARGE SCALE GENOMIC DNA]</scope>
    <source>
        <strain evidence="2 3">DSM 5686</strain>
    </source>
</reference>
<dbReference type="RefSeq" id="WP_182593308.1">
    <property type="nucleotide sequence ID" value="NZ_JACJIM010000018.1"/>
</dbReference>
<dbReference type="EMBL" id="JACJIM010000018">
    <property type="protein sequence ID" value="MBA9066269.1"/>
    <property type="molecule type" value="Genomic_DNA"/>
</dbReference>
<evidence type="ECO:0000256" key="1">
    <source>
        <dbReference type="SAM" id="MobiDB-lite"/>
    </source>
</evidence>
<evidence type="ECO:0000313" key="2">
    <source>
        <dbReference type="EMBL" id="MBA9066269.1"/>
    </source>
</evidence>
<sequence>MRLAMGPDLHAWVRVQVLTGDRYTWRPTQGADPDGERQSAGQEMRRDLTRWERALVELDRHAAAARRLKRPAPEPLEVPRDIWAALEARRKAAEERAARRASTRVKAGAEDGGEAPQPDPPAPPGPRR</sequence>
<accession>A0ABR6DJK7</accession>
<feature type="region of interest" description="Disordered" evidence="1">
    <location>
        <begin position="90"/>
        <end position="128"/>
    </location>
</feature>
<gene>
    <name evidence="2" type="ORF">GGQ91_005698</name>
</gene>
<evidence type="ECO:0000313" key="3">
    <source>
        <dbReference type="Proteomes" id="UP000565455"/>
    </source>
</evidence>
<keyword evidence="3" id="KW-1185">Reference proteome</keyword>
<protein>
    <submittedName>
        <fullName evidence="2">Uncharacterized protein</fullName>
    </submittedName>
</protein>
<organism evidence="2 3">
    <name type="scientific">Methylobacterium fujisawaense</name>
    <dbReference type="NCBI Taxonomy" id="107400"/>
    <lineage>
        <taxon>Bacteria</taxon>
        <taxon>Pseudomonadati</taxon>
        <taxon>Pseudomonadota</taxon>
        <taxon>Alphaproteobacteria</taxon>
        <taxon>Hyphomicrobiales</taxon>
        <taxon>Methylobacteriaceae</taxon>
        <taxon>Methylobacterium</taxon>
    </lineage>
</organism>
<comment type="caution">
    <text evidence="2">The sequence shown here is derived from an EMBL/GenBank/DDBJ whole genome shotgun (WGS) entry which is preliminary data.</text>
</comment>
<feature type="compositionally biased region" description="Pro residues" evidence="1">
    <location>
        <begin position="117"/>
        <end position="128"/>
    </location>
</feature>
<dbReference type="GeneID" id="96607277"/>
<proteinExistence type="predicted"/>
<feature type="region of interest" description="Disordered" evidence="1">
    <location>
        <begin position="24"/>
        <end position="45"/>
    </location>
</feature>
<dbReference type="Proteomes" id="UP000565455">
    <property type="component" value="Unassembled WGS sequence"/>
</dbReference>
<name>A0ABR6DJK7_9HYPH</name>